<feature type="compositionally biased region" description="Basic residues" evidence="1">
    <location>
        <begin position="110"/>
        <end position="128"/>
    </location>
</feature>
<dbReference type="AlphaFoldDB" id="A0A0C3SFH7"/>
<feature type="region of interest" description="Disordered" evidence="1">
    <location>
        <begin position="190"/>
        <end position="224"/>
    </location>
</feature>
<keyword evidence="3" id="KW-1185">Reference proteome</keyword>
<dbReference type="EMBL" id="KN840441">
    <property type="protein sequence ID" value="KIP12105.1"/>
    <property type="molecule type" value="Genomic_DNA"/>
</dbReference>
<dbReference type="STRING" id="745531.A0A0C3SFH7"/>
<evidence type="ECO:0000256" key="1">
    <source>
        <dbReference type="SAM" id="MobiDB-lite"/>
    </source>
</evidence>
<organism evidence="2 3">
    <name type="scientific">Phlebiopsis gigantea (strain 11061_1 CR5-6)</name>
    <name type="common">White-rot fungus</name>
    <name type="synonym">Peniophora gigantea</name>
    <dbReference type="NCBI Taxonomy" id="745531"/>
    <lineage>
        <taxon>Eukaryota</taxon>
        <taxon>Fungi</taxon>
        <taxon>Dikarya</taxon>
        <taxon>Basidiomycota</taxon>
        <taxon>Agaricomycotina</taxon>
        <taxon>Agaricomycetes</taxon>
        <taxon>Polyporales</taxon>
        <taxon>Phanerochaetaceae</taxon>
        <taxon>Phlebiopsis</taxon>
    </lineage>
</organism>
<name>A0A0C3SFH7_PHLG1</name>
<feature type="compositionally biased region" description="Polar residues" evidence="1">
    <location>
        <begin position="36"/>
        <end position="46"/>
    </location>
</feature>
<dbReference type="Proteomes" id="UP000053257">
    <property type="component" value="Unassembled WGS sequence"/>
</dbReference>
<feature type="region of interest" description="Disordered" evidence="1">
    <location>
        <begin position="110"/>
        <end position="129"/>
    </location>
</feature>
<protein>
    <submittedName>
        <fullName evidence="2">Uncharacterized protein</fullName>
    </submittedName>
</protein>
<feature type="compositionally biased region" description="Basic and acidic residues" evidence="1">
    <location>
        <begin position="191"/>
        <end position="200"/>
    </location>
</feature>
<sequence length="286" mass="32069">MAITATIRRPAGFIIYKDEPQEVPLSKQTKVLASATRSATRIPLSSRSDKENLNPLTGRRPINEDNSLKARKTNALATKIIIATGKVLVDTGSPKKRKLVSQLECPTVKKERKVKRTTASRKAHRPSHARNTVELARLDEVAEEEGHKDVEERLHVRVTEAAANARCYELTVLPLADLSKAYEQFSSSEVITRRESSHDSELEDSPFVTVTRPPLSSDTEAEDVLSTPITPRPHVAVFNTPERKRIYSAFTFESPSPASRRFATWKESDMERFTKIAFNPLVRLAL</sequence>
<reference evidence="2 3" key="1">
    <citation type="journal article" date="2014" name="PLoS Genet.">
        <title>Analysis of the Phlebiopsis gigantea genome, transcriptome and secretome provides insight into its pioneer colonization strategies of wood.</title>
        <authorList>
            <person name="Hori C."/>
            <person name="Ishida T."/>
            <person name="Igarashi K."/>
            <person name="Samejima M."/>
            <person name="Suzuki H."/>
            <person name="Master E."/>
            <person name="Ferreira P."/>
            <person name="Ruiz-Duenas F.J."/>
            <person name="Held B."/>
            <person name="Canessa P."/>
            <person name="Larrondo L.F."/>
            <person name="Schmoll M."/>
            <person name="Druzhinina I.S."/>
            <person name="Kubicek C.P."/>
            <person name="Gaskell J.A."/>
            <person name="Kersten P."/>
            <person name="St John F."/>
            <person name="Glasner J."/>
            <person name="Sabat G."/>
            <person name="Splinter BonDurant S."/>
            <person name="Syed K."/>
            <person name="Yadav J."/>
            <person name="Mgbeahuruike A.C."/>
            <person name="Kovalchuk A."/>
            <person name="Asiegbu F.O."/>
            <person name="Lackner G."/>
            <person name="Hoffmeister D."/>
            <person name="Rencoret J."/>
            <person name="Gutierrez A."/>
            <person name="Sun H."/>
            <person name="Lindquist E."/>
            <person name="Barry K."/>
            <person name="Riley R."/>
            <person name="Grigoriev I.V."/>
            <person name="Henrissat B."/>
            <person name="Kues U."/>
            <person name="Berka R.M."/>
            <person name="Martinez A.T."/>
            <person name="Covert S.F."/>
            <person name="Blanchette R.A."/>
            <person name="Cullen D."/>
        </authorList>
    </citation>
    <scope>NUCLEOTIDE SEQUENCE [LARGE SCALE GENOMIC DNA]</scope>
    <source>
        <strain evidence="2 3">11061_1 CR5-6</strain>
    </source>
</reference>
<feature type="region of interest" description="Disordered" evidence="1">
    <location>
        <begin position="36"/>
        <end position="64"/>
    </location>
</feature>
<dbReference type="HOGENOM" id="CLU_1023685_0_0_1"/>
<gene>
    <name evidence="2" type="ORF">PHLGIDRAFT_113895</name>
</gene>
<accession>A0A0C3SFH7</accession>
<evidence type="ECO:0000313" key="2">
    <source>
        <dbReference type="EMBL" id="KIP12105.1"/>
    </source>
</evidence>
<evidence type="ECO:0000313" key="3">
    <source>
        <dbReference type="Proteomes" id="UP000053257"/>
    </source>
</evidence>
<proteinExistence type="predicted"/>
<dbReference type="OrthoDB" id="3265369at2759"/>